<feature type="region of interest" description="Disordered" evidence="3">
    <location>
        <begin position="88"/>
        <end position="116"/>
    </location>
</feature>
<dbReference type="InterPro" id="IPR006558">
    <property type="entry name" value="LamG-like"/>
</dbReference>
<evidence type="ECO:0000256" key="3">
    <source>
        <dbReference type="SAM" id="MobiDB-lite"/>
    </source>
</evidence>
<feature type="chain" id="PRO_5047280383" description="LamG-like jellyroll fold domain-containing protein" evidence="4">
    <location>
        <begin position="24"/>
        <end position="1542"/>
    </location>
</feature>
<feature type="region of interest" description="Disordered" evidence="3">
    <location>
        <begin position="139"/>
        <end position="181"/>
    </location>
</feature>
<dbReference type="SUPFAM" id="SSF49899">
    <property type="entry name" value="Concanavalin A-like lectins/glucanases"/>
    <property type="match status" value="1"/>
</dbReference>
<feature type="compositionally biased region" description="Low complexity" evidence="3">
    <location>
        <begin position="153"/>
        <end position="181"/>
    </location>
</feature>
<dbReference type="EMBL" id="BAABJW010000001">
    <property type="protein sequence ID" value="GAA4803733.1"/>
    <property type="molecule type" value="Genomic_DNA"/>
</dbReference>
<comment type="caution">
    <text evidence="6">The sequence shown here is derived from an EMBL/GenBank/DDBJ whole genome shotgun (WGS) entry which is preliminary data.</text>
</comment>
<dbReference type="SMART" id="SM00560">
    <property type="entry name" value="LamGL"/>
    <property type="match status" value="1"/>
</dbReference>
<feature type="signal peptide" evidence="4">
    <location>
        <begin position="1"/>
        <end position="23"/>
    </location>
</feature>
<dbReference type="InterPro" id="IPR018247">
    <property type="entry name" value="EF_Hand_1_Ca_BS"/>
</dbReference>
<protein>
    <recommendedName>
        <fullName evidence="5">LamG-like jellyroll fold domain-containing protein</fullName>
    </recommendedName>
</protein>
<feature type="compositionally biased region" description="Polar residues" evidence="3">
    <location>
        <begin position="139"/>
        <end position="152"/>
    </location>
</feature>
<name>A0ABP9C4I9_9FLAO</name>
<dbReference type="InterPro" id="IPR026444">
    <property type="entry name" value="Secre_tail"/>
</dbReference>
<evidence type="ECO:0000313" key="7">
    <source>
        <dbReference type="Proteomes" id="UP001501433"/>
    </source>
</evidence>
<proteinExistence type="predicted"/>
<dbReference type="InterPro" id="IPR028974">
    <property type="entry name" value="TSP_type-3_rpt"/>
</dbReference>
<reference evidence="7" key="1">
    <citation type="journal article" date="2019" name="Int. J. Syst. Evol. Microbiol.">
        <title>The Global Catalogue of Microorganisms (GCM) 10K type strain sequencing project: providing services to taxonomists for standard genome sequencing and annotation.</title>
        <authorList>
            <consortium name="The Broad Institute Genomics Platform"/>
            <consortium name="The Broad Institute Genome Sequencing Center for Infectious Disease"/>
            <person name="Wu L."/>
            <person name="Ma J."/>
        </authorList>
    </citation>
    <scope>NUCLEOTIDE SEQUENCE [LARGE SCALE GENOMIC DNA]</scope>
    <source>
        <strain evidence="7">JCM 18325</strain>
    </source>
</reference>
<evidence type="ECO:0000259" key="5">
    <source>
        <dbReference type="SMART" id="SM00560"/>
    </source>
</evidence>
<evidence type="ECO:0000256" key="2">
    <source>
        <dbReference type="ARBA" id="ARBA00023157"/>
    </source>
</evidence>
<dbReference type="RefSeq" id="WP_345275582.1">
    <property type="nucleotide sequence ID" value="NZ_BAABJW010000001.1"/>
</dbReference>
<dbReference type="NCBIfam" id="TIGR04183">
    <property type="entry name" value="Por_Secre_tail"/>
    <property type="match status" value="1"/>
</dbReference>
<dbReference type="InterPro" id="IPR013320">
    <property type="entry name" value="ConA-like_dom_sf"/>
</dbReference>
<evidence type="ECO:0000313" key="6">
    <source>
        <dbReference type="EMBL" id="GAA4803733.1"/>
    </source>
</evidence>
<dbReference type="SUPFAM" id="SSF103647">
    <property type="entry name" value="TSP type-3 repeat"/>
    <property type="match status" value="2"/>
</dbReference>
<sequence>MKKILLFKTVFVILFFVSNTSFAQDTDGDTISDVDEIADGTDTDGDGILNYLDLDSDNDGVLDSEEKRIDTDGDGIYNYLDLDSDNDGCYDSRESGGTDSNNDGVLDGTGINSNGRVIGGSGGYNGVNGDEIEASNLTVSSTPNNRTENAGNSTSFSVSASSRRTTTFNSGNPNYSNGSSQNANSRINYQWYLGNPASGGTALSNSGVYSGVTNSTLSISDVTGLNGNVYYVLLTHDNNVCIYETYSATLTVIDPCDAVASGNLDTDGDGVSDICDLDDDNDGIIDTYECSATIQFDNAAVLTATDLNDVKEGEKVIYSNALLFQNKYYDIIVTITEINGTFRVDCNNEIRIDGFDASADEYVTYSFDLVESGTATPSNPIGEPAILYGIILESRDIDHRVGDDFTEIAGFNPSTVTSSITGYLSPTTNLEQAGFINGGGPAGFINYRLDPTIAGSPTDWEDEPDDGGTQGDDPDFYLYMEFDIFSHVDLVYGATGTVTTSTRLTNFGVSSKCDIDNDLILDTLDIDSDNDGIPDNVEAQPTIGYIPPSGISSSIIDLNNNGLDDVYESAMGGIDLFDVEDTDGDKLKDYLDSDTDNDGIPDIQENGQASVLSGIDSDNDGLDDVFDAVLAYIDINDEVTSGDIADLTASFGDVDFDATIGGDLDYRDMFDINPPAIATIDFDGVDDYLSRDSFISGLSDVTIMAWVKTDSGNTTNMVIASEDIALKLWLEAGHHPAFSVSTNGSTQQTIGGVGNSEINYDEWHHLTGVFSASTGEIKLYVDGVLEDSASVSGTNLTQSSDTSDVFEIGRFSNELLDNQYFKGDIDEVRVFNMILTDDQIQQMVYQEIEENSGNVKGTIVQKDIKDIATGNTVPWVNLIAYYPMTDIKMGRTKDFSSYDNFLYINWITTIQDQTAPMPYVAINSGSWSNESTWLHGDVWDIENAAATNDYGIVKISNDVTVGHDLKQVGLIIDSGQKLTVQGDHFVENSWYLELNGTLDLEDDSQLIQTVDSDLVTSADGKILRRQEGTASAFWYNYWSSPVGAIGATALSNNNAATNNANNSPFSLNMLKDEAGNNCLFTSSYTGNGNVSTYWLFTYINGLTYWDWARITTSTALIPGVGYTQKGTGIPASEQQYIFEGKPNNGTILVSVTDRGGPGSVPNASKTEFLLGNPYPSAIDIHKFIDDNVGVIDGTLHLWQQWSGSSHNLNDYNGGYAQVNKLGSTRAYQFVGFYGANNGSQDGTIVPTRYLPVGQGFITEIIASGNVEFNNSQRVFIKEVDADGTYNNGSVFSKTANGKSSKGNASKENTSNGDMKKIRLELNSTSGPATRRELLLGFSDYTSDAFDYGYDAKCTDSNNNDLNLDLNGQNMNIQAYGEITNDKIVPLNFKSSGDNAFEIRITEMENIDENQEIYLKDNLTDAYFDLRTGEPYGFTSTQGKFNERFEIVFQSQSQVLSIEEALASENYMYYQNTTNTFYVKKLNSEVKNLALINMRGQRILELEDVTTTNLENGIRFENMSTGAYVVCLRTENNEVLTKKIIIN</sequence>
<feature type="region of interest" description="Disordered" evidence="3">
    <location>
        <begin position="1292"/>
        <end position="1312"/>
    </location>
</feature>
<feature type="domain" description="LamG-like jellyroll fold" evidence="5">
    <location>
        <begin position="699"/>
        <end position="838"/>
    </location>
</feature>
<dbReference type="Gene3D" id="2.60.120.200">
    <property type="match status" value="1"/>
</dbReference>
<dbReference type="Proteomes" id="UP001501433">
    <property type="component" value="Unassembled WGS sequence"/>
</dbReference>
<dbReference type="PROSITE" id="PS00018">
    <property type="entry name" value="EF_HAND_1"/>
    <property type="match status" value="1"/>
</dbReference>
<dbReference type="Pfam" id="PF13385">
    <property type="entry name" value="Laminin_G_3"/>
    <property type="match status" value="1"/>
</dbReference>
<evidence type="ECO:0000256" key="4">
    <source>
        <dbReference type="SAM" id="SignalP"/>
    </source>
</evidence>
<organism evidence="6 7">
    <name type="scientific">Litoribaculum gwangyangense</name>
    <dbReference type="NCBI Taxonomy" id="1130722"/>
    <lineage>
        <taxon>Bacteria</taxon>
        <taxon>Pseudomonadati</taxon>
        <taxon>Bacteroidota</taxon>
        <taxon>Flavobacteriia</taxon>
        <taxon>Flavobacteriales</taxon>
        <taxon>Flavobacteriaceae</taxon>
        <taxon>Litoribaculum</taxon>
    </lineage>
</organism>
<accession>A0ABP9C4I9</accession>
<keyword evidence="1 4" id="KW-0732">Signal</keyword>
<evidence type="ECO:0000256" key="1">
    <source>
        <dbReference type="ARBA" id="ARBA00022729"/>
    </source>
</evidence>
<dbReference type="Gene3D" id="4.10.1080.10">
    <property type="entry name" value="TSP type-3 repeat"/>
    <property type="match status" value="1"/>
</dbReference>
<keyword evidence="2" id="KW-1015">Disulfide bond</keyword>
<gene>
    <name evidence="6" type="ORF">GCM10023330_07390</name>
</gene>
<keyword evidence="7" id="KW-1185">Reference proteome</keyword>